<dbReference type="AlphaFoldDB" id="A0A183TAF8"/>
<reference evidence="3" key="1">
    <citation type="submission" date="2016-06" db="UniProtKB">
        <authorList>
            <consortium name="WormBaseParasite"/>
        </authorList>
    </citation>
    <scope>IDENTIFICATION</scope>
</reference>
<reference evidence="1 2" key="2">
    <citation type="submission" date="2018-11" db="EMBL/GenBank/DDBJ databases">
        <authorList>
            <consortium name="Pathogen Informatics"/>
        </authorList>
    </citation>
    <scope>NUCLEOTIDE SEQUENCE [LARGE SCALE GENOMIC DNA]</scope>
    <source>
        <strain evidence="1 2">NST_G2</strain>
    </source>
</reference>
<evidence type="ECO:0000313" key="2">
    <source>
        <dbReference type="Proteomes" id="UP000275846"/>
    </source>
</evidence>
<dbReference type="PANTHER" id="PTHR31206:SF1">
    <property type="entry name" value="LP10445P"/>
    <property type="match status" value="1"/>
</dbReference>
<gene>
    <name evidence="1" type="ORF">SSLN_LOCUS13456</name>
</gene>
<accession>A0A183TAF8</accession>
<dbReference type="InterPro" id="IPR028260">
    <property type="entry name" value="FAM177"/>
</dbReference>
<keyword evidence="2" id="KW-1185">Reference proteome</keyword>
<proteinExistence type="predicted"/>
<dbReference type="OrthoDB" id="45963at2759"/>
<dbReference type="Pfam" id="PF14774">
    <property type="entry name" value="FAM177"/>
    <property type="match status" value="1"/>
</dbReference>
<sequence>MSESSTLEKQPKRVIHCSDGTISEYSNDDEADGPTAEVKPVNTQVLTWPSWLWQQMKNASEMVRTASDWMGEKCASLMGVTEPKFDLYLREYEFLKKQEEEELANTYIIAPEESIPLNSDFRAH</sequence>
<evidence type="ECO:0000313" key="1">
    <source>
        <dbReference type="EMBL" id="VDL99841.1"/>
    </source>
</evidence>
<dbReference type="PANTHER" id="PTHR31206">
    <property type="entry name" value="LP10445P"/>
    <property type="match status" value="1"/>
</dbReference>
<dbReference type="WBParaSite" id="SSLN_0001396001-mRNA-1">
    <property type="protein sequence ID" value="SSLN_0001396001-mRNA-1"/>
    <property type="gene ID" value="SSLN_0001396001"/>
</dbReference>
<name>A0A183TAF8_SCHSO</name>
<organism evidence="3">
    <name type="scientific">Schistocephalus solidus</name>
    <name type="common">Tapeworm</name>
    <dbReference type="NCBI Taxonomy" id="70667"/>
    <lineage>
        <taxon>Eukaryota</taxon>
        <taxon>Metazoa</taxon>
        <taxon>Spiralia</taxon>
        <taxon>Lophotrochozoa</taxon>
        <taxon>Platyhelminthes</taxon>
        <taxon>Cestoda</taxon>
        <taxon>Eucestoda</taxon>
        <taxon>Diphyllobothriidea</taxon>
        <taxon>Diphyllobothriidae</taxon>
        <taxon>Schistocephalus</taxon>
    </lineage>
</organism>
<protein>
    <submittedName>
        <fullName evidence="3">Protein FAM177A1</fullName>
    </submittedName>
</protein>
<evidence type="ECO:0000313" key="3">
    <source>
        <dbReference type="WBParaSite" id="SSLN_0001396001-mRNA-1"/>
    </source>
</evidence>
<dbReference type="EMBL" id="UYSU01038101">
    <property type="protein sequence ID" value="VDL99841.1"/>
    <property type="molecule type" value="Genomic_DNA"/>
</dbReference>
<dbReference type="Proteomes" id="UP000275846">
    <property type="component" value="Unassembled WGS sequence"/>
</dbReference>